<sequence length="915" mass="107550">MNIENQLINKQFHDTFTMNHEHTHPVQVLGDAYLQENMKESPDLTMIRFAQGEVYFQHKDYEAAIFKWENIDNEFQPWARKNVADAYFELDLLGTAEEIYLSIDTDSDVLKIEVLLQLFSLYIQQGKLEKAVDAIKKAVFLNPDYPDVTRIARVFFEDHQDWQNAVELAVNEAMRTQEITWFHTLKGYVVEGKTKKTAPKYFIEALTILYQNDVRQFEAISVAFWQSYKGEENYFNWLEEFNQLMQKLDTQSGYHWNELSVIYHDTYFELINGDKQIKEIAKIVPPHLQNWLRISSDTYRLIASSAVLAWSDLFTKSFDAEVINDAERMIEEAMPVGHSLEENYQLFQSIMEWARRHDVLMGARFEWMVKELLDLETNHVIIAGMSGSGKTEFVQELLGDHVKAENTTATVMYKHADYKELTSISDTAIIPLDSMDDLRTGEKRSDQVLVDYKNSLPFLSQQRMAVMDTPGLSSSNKFRNDVFQYLHFADSLLFILNAEYPLTDRELDIAVKIREQSPSLPVHFILNHMDAASSEEEAMQWMDETADRVSTYFPKATIFAYSPQYDPTEQLKDFAVFLAGLNEGRHLMQERTEKMLHYIQKSIKFLLDKRIEKENALIDDMNWHEEMLTKLNGAIHQLEDMEEEKVKNISHSYRDIKKTMEDKLAAAIPDILRECSQLIREDSDFSKLHIQLNDEMNERVQQYISEKVLPEYRESIQAWIMESEQEFLTGQAFLVEMGDSFNELYGFEKLQLNCDFRILEDWKRDADRLTHGTVRLDKANIMLRHTPTQMLLKSAGKIFGLIPQNKTMLYNKYKQFVDNEDYREVASQMTDNFIQQFELFEKALDRDIQMFFQSPFAVLEETVKESHMTIANDNQELEKMRSNPEVYHDPLKLFELKWKQYEWMTKKAQTPKQYI</sequence>
<reference evidence="2 3" key="1">
    <citation type="submission" date="2020-08" db="EMBL/GenBank/DDBJ databases">
        <title>A Genomic Blueprint of the Chicken Gut Microbiome.</title>
        <authorList>
            <person name="Gilroy R."/>
            <person name="Ravi A."/>
            <person name="Getino M."/>
            <person name="Pursley I."/>
            <person name="Horton D.L."/>
            <person name="Alikhan N.-F."/>
            <person name="Baker D."/>
            <person name="Gharbi K."/>
            <person name="Hall N."/>
            <person name="Watson M."/>
            <person name="Adriaenssens E.M."/>
            <person name="Foster-Nyarko E."/>
            <person name="Jarju S."/>
            <person name="Secka A."/>
            <person name="Antonio M."/>
            <person name="Oren A."/>
            <person name="Chaudhuri R."/>
            <person name="La Ragione R.M."/>
            <person name="Hildebrand F."/>
            <person name="Pallen M.J."/>
        </authorList>
    </citation>
    <scope>NUCLEOTIDE SEQUENCE [LARGE SCALE GENOMIC DNA]</scope>
    <source>
        <strain evidence="2 3">Sa5YUA1</strain>
    </source>
</reference>
<dbReference type="RefSeq" id="WP_191815244.1">
    <property type="nucleotide sequence ID" value="NZ_JACSQT010000007.1"/>
</dbReference>
<evidence type="ECO:0000313" key="3">
    <source>
        <dbReference type="Proteomes" id="UP000657931"/>
    </source>
</evidence>
<dbReference type="InterPro" id="IPR019734">
    <property type="entry name" value="TPR_rpt"/>
</dbReference>
<evidence type="ECO:0000313" key="2">
    <source>
        <dbReference type="EMBL" id="MBD7938252.1"/>
    </source>
</evidence>
<accession>A0ABR8QRS7</accession>
<dbReference type="SUPFAM" id="SSF48452">
    <property type="entry name" value="TPR-like"/>
    <property type="match status" value="1"/>
</dbReference>
<proteinExistence type="predicted"/>
<dbReference type="SUPFAM" id="SSF52540">
    <property type="entry name" value="P-loop containing nucleoside triphosphate hydrolases"/>
    <property type="match status" value="1"/>
</dbReference>
<dbReference type="PANTHER" id="PTHR43681">
    <property type="entry name" value="TRANSMEMBRANE GTPASE FZO"/>
    <property type="match status" value="1"/>
</dbReference>
<feature type="repeat" description="TPR" evidence="1">
    <location>
        <begin position="112"/>
        <end position="145"/>
    </location>
</feature>
<dbReference type="PANTHER" id="PTHR43681:SF1">
    <property type="entry name" value="SARCALUMENIN"/>
    <property type="match status" value="1"/>
</dbReference>
<dbReference type="InterPro" id="IPR027417">
    <property type="entry name" value="P-loop_NTPase"/>
</dbReference>
<gene>
    <name evidence="2" type="ORF">H9655_14555</name>
</gene>
<keyword evidence="3" id="KW-1185">Reference proteome</keyword>
<evidence type="ECO:0000256" key="1">
    <source>
        <dbReference type="PROSITE-ProRule" id="PRU00339"/>
    </source>
</evidence>
<comment type="caution">
    <text evidence="2">The sequence shown here is derived from an EMBL/GenBank/DDBJ whole genome shotgun (WGS) entry which is preliminary data.</text>
</comment>
<dbReference type="PROSITE" id="PS50005">
    <property type="entry name" value="TPR"/>
    <property type="match status" value="1"/>
</dbReference>
<name>A0ABR8QRS7_9BACI</name>
<dbReference type="Gene3D" id="3.40.50.300">
    <property type="entry name" value="P-loop containing nucleotide triphosphate hydrolases"/>
    <property type="match status" value="1"/>
</dbReference>
<dbReference type="Gene3D" id="1.25.40.10">
    <property type="entry name" value="Tetratricopeptide repeat domain"/>
    <property type="match status" value="1"/>
</dbReference>
<protein>
    <submittedName>
        <fullName evidence="2">GTP-binding protein</fullName>
    </submittedName>
</protein>
<dbReference type="InterPro" id="IPR051943">
    <property type="entry name" value="TRAFAC_Dynamin-like_GTPase"/>
</dbReference>
<organism evidence="2 3">
    <name type="scientific">Cytobacillus stercorigallinarum</name>
    <dbReference type="NCBI Taxonomy" id="2762240"/>
    <lineage>
        <taxon>Bacteria</taxon>
        <taxon>Bacillati</taxon>
        <taxon>Bacillota</taxon>
        <taxon>Bacilli</taxon>
        <taxon>Bacillales</taxon>
        <taxon>Bacillaceae</taxon>
        <taxon>Cytobacillus</taxon>
    </lineage>
</organism>
<dbReference type="InterPro" id="IPR011990">
    <property type="entry name" value="TPR-like_helical_dom_sf"/>
</dbReference>
<dbReference type="Proteomes" id="UP000657931">
    <property type="component" value="Unassembled WGS sequence"/>
</dbReference>
<keyword evidence="1" id="KW-0802">TPR repeat</keyword>
<dbReference type="EMBL" id="JACSQT010000007">
    <property type="protein sequence ID" value="MBD7938252.1"/>
    <property type="molecule type" value="Genomic_DNA"/>
</dbReference>